<evidence type="ECO:0000256" key="1">
    <source>
        <dbReference type="ARBA" id="ARBA00004323"/>
    </source>
</evidence>
<sequence length="251" mass="28084">MTAQPERRSWIARKFSRNRRMEARLIVRYGAVHRYPLFAGIDPAYHRPVMMRLAYDPKHKFFFARIPKAGNSTVVSTLIRHIDPTASAASMAADKQRLNRLPTKRQFDAAFKFTVVRDPTDRVISGYLDKVARDADGFGPDAFGAFLQELRDGDYRKNGHFIPQTAMIPGGLGAMDHVGRIETLDADLEVICTRLFGGFTARTDRVAHRTGAATNRAALLTPENTDLISALYRQDFEALGYPAPIPFDGAN</sequence>
<comment type="subcellular location">
    <subcellularLocation>
        <location evidence="1">Golgi apparatus membrane</location>
        <topology evidence="1">Single-pass type II membrane protein</topology>
    </subcellularLocation>
</comment>
<dbReference type="PANTHER" id="PTHR12137:SF54">
    <property type="entry name" value="CARBOHYDRATE SULFOTRANSFERASE"/>
    <property type="match status" value="1"/>
</dbReference>
<dbReference type="SUPFAM" id="SSF52540">
    <property type="entry name" value="P-loop containing nucleoside triphosphate hydrolases"/>
    <property type="match status" value="1"/>
</dbReference>
<keyword evidence="5" id="KW-0333">Golgi apparatus</keyword>
<dbReference type="GO" id="GO:0008146">
    <property type="term" value="F:sulfotransferase activity"/>
    <property type="evidence" value="ECO:0007669"/>
    <property type="project" value="InterPro"/>
</dbReference>
<dbReference type="InterPro" id="IPR005331">
    <property type="entry name" value="Sulfotransferase"/>
</dbReference>
<keyword evidence="2" id="KW-0808">Transferase</keyword>
<dbReference type="GO" id="GO:0016020">
    <property type="term" value="C:membrane"/>
    <property type="evidence" value="ECO:0007669"/>
    <property type="project" value="InterPro"/>
</dbReference>
<keyword evidence="3" id="KW-0812">Transmembrane</keyword>
<evidence type="ECO:0000256" key="5">
    <source>
        <dbReference type="ARBA" id="ARBA00023034"/>
    </source>
</evidence>
<evidence type="ECO:0000256" key="6">
    <source>
        <dbReference type="ARBA" id="ARBA00023136"/>
    </source>
</evidence>
<evidence type="ECO:0000256" key="3">
    <source>
        <dbReference type="ARBA" id="ARBA00022692"/>
    </source>
</evidence>
<reference evidence="8 9" key="1">
    <citation type="submission" date="2021-07" db="EMBL/GenBank/DDBJ databases">
        <title>Karlodiniumbacter phycospheric gen. nov., sp. nov., a phycosphere bacterium isolated from karlodinium veneficum.</title>
        <authorList>
            <person name="Peng Y."/>
            <person name="Jiang L."/>
            <person name="Lee J."/>
        </authorList>
    </citation>
    <scope>NUCLEOTIDE SEQUENCE</scope>
    <source>
        <strain evidence="8 9">N5</strain>
    </source>
</reference>
<protein>
    <submittedName>
        <fullName evidence="8">Sulfotransferase family protein</fullName>
    </submittedName>
</protein>
<organism evidence="8">
    <name type="scientific">Gymnodinialimonas phycosphaerae</name>
    <dbReference type="NCBI Taxonomy" id="2841589"/>
    <lineage>
        <taxon>Bacteria</taxon>
        <taxon>Pseudomonadati</taxon>
        <taxon>Pseudomonadota</taxon>
        <taxon>Alphaproteobacteria</taxon>
        <taxon>Rhodobacterales</taxon>
        <taxon>Paracoccaceae</taxon>
        <taxon>Gymnodinialimonas</taxon>
    </lineage>
</organism>
<keyword evidence="6" id="KW-0472">Membrane</keyword>
<evidence type="ECO:0000313" key="9">
    <source>
        <dbReference type="Proteomes" id="UP000693972"/>
    </source>
</evidence>
<accession>A0A975TQP5</accession>
<dbReference type="GO" id="GO:0016051">
    <property type="term" value="P:carbohydrate biosynthetic process"/>
    <property type="evidence" value="ECO:0007669"/>
    <property type="project" value="InterPro"/>
</dbReference>
<dbReference type="EMBL" id="JAIMBW010000001">
    <property type="protein sequence ID" value="MBY4893251.1"/>
    <property type="molecule type" value="Genomic_DNA"/>
</dbReference>
<keyword evidence="7" id="KW-0325">Glycoprotein</keyword>
<evidence type="ECO:0000256" key="4">
    <source>
        <dbReference type="ARBA" id="ARBA00022989"/>
    </source>
</evidence>
<gene>
    <name evidence="8" type="ORF">KUL25_10790</name>
</gene>
<dbReference type="EMBL" id="CP078073">
    <property type="protein sequence ID" value="QXL85983.1"/>
    <property type="molecule type" value="Genomic_DNA"/>
</dbReference>
<dbReference type="AlphaFoldDB" id="A0A975TQP5"/>
<dbReference type="PANTHER" id="PTHR12137">
    <property type="entry name" value="CARBOHYDRATE SULFOTRANSFERASE"/>
    <property type="match status" value="1"/>
</dbReference>
<keyword evidence="9" id="KW-1185">Reference proteome</keyword>
<evidence type="ECO:0000256" key="2">
    <source>
        <dbReference type="ARBA" id="ARBA00022679"/>
    </source>
</evidence>
<dbReference type="InterPro" id="IPR018011">
    <property type="entry name" value="Carb_sulfotrans_8-10"/>
</dbReference>
<dbReference type="Pfam" id="PF03567">
    <property type="entry name" value="Sulfotransfer_2"/>
    <property type="match status" value="1"/>
</dbReference>
<dbReference type="InterPro" id="IPR027417">
    <property type="entry name" value="P-loop_NTPase"/>
</dbReference>
<proteinExistence type="predicted"/>
<keyword evidence="4" id="KW-1133">Transmembrane helix</keyword>
<name>A0A975TQP5_9RHOB</name>
<evidence type="ECO:0000256" key="7">
    <source>
        <dbReference type="ARBA" id="ARBA00023180"/>
    </source>
</evidence>
<dbReference type="Proteomes" id="UP000693972">
    <property type="component" value="Unassembled WGS sequence"/>
</dbReference>
<evidence type="ECO:0000313" key="8">
    <source>
        <dbReference type="EMBL" id="QXL85983.1"/>
    </source>
</evidence>
<dbReference type="RefSeq" id="WP_257892950.1">
    <property type="nucleotide sequence ID" value="NZ_JAIMBW010000001.1"/>
</dbReference>